<evidence type="ECO:0000313" key="11">
    <source>
        <dbReference type="Proteomes" id="UP000178187"/>
    </source>
</evidence>
<dbReference type="GO" id="GO:0046872">
    <property type="term" value="F:metal ion binding"/>
    <property type="evidence" value="ECO:0007669"/>
    <property type="project" value="UniProtKB-KW"/>
</dbReference>
<gene>
    <name evidence="10" type="ORF">A3G33_03355</name>
</gene>
<protein>
    <recommendedName>
        <fullName evidence="3">glucose-1-phosphate thymidylyltransferase</fullName>
        <ecNumber evidence="3">2.7.7.24</ecNumber>
    </recommendedName>
</protein>
<dbReference type="AlphaFoldDB" id="A0A1G1KTR0"/>
<feature type="domain" description="Nucleotidyl transferase" evidence="9">
    <location>
        <begin position="2"/>
        <end position="233"/>
    </location>
</feature>
<evidence type="ECO:0000256" key="4">
    <source>
        <dbReference type="ARBA" id="ARBA00022679"/>
    </source>
</evidence>
<comment type="catalytic activity">
    <reaction evidence="8">
        <text>dTTP + alpha-D-glucose 1-phosphate + H(+) = dTDP-alpha-D-glucose + diphosphate</text>
        <dbReference type="Rhea" id="RHEA:15225"/>
        <dbReference type="ChEBI" id="CHEBI:15378"/>
        <dbReference type="ChEBI" id="CHEBI:33019"/>
        <dbReference type="ChEBI" id="CHEBI:37568"/>
        <dbReference type="ChEBI" id="CHEBI:57477"/>
        <dbReference type="ChEBI" id="CHEBI:58601"/>
        <dbReference type="EC" id="2.7.7.24"/>
    </reaction>
</comment>
<evidence type="ECO:0000256" key="7">
    <source>
        <dbReference type="ARBA" id="ARBA00022842"/>
    </source>
</evidence>
<sequence length="241" mass="26746">MKGVVLAGGLGTRLSPLTRVTNKHLLPVYDKPMIYYPVETLVKSGIEDIMIVTGGNAAGDFLKLMGNGSEFGLKDLYYTYQRGEGGIAEALSLAEHFVSGDKVVVVLGDNILEDNLSEAVQKFEKQKRGARIFLKEVTDPQRFGVPVFKNGKIVNIEEKPKKPKSQYAVTGIYMYDSRVFEFCRKLKPSKRGELEISDVNNCYIKDGSMQYDILKGYWTDAGTFDSLLHANKLAALKAESS</sequence>
<dbReference type="PANTHER" id="PTHR43532">
    <property type="entry name" value="GLUCOSE-1-PHOSPHATE THYMIDYLYLTRANSFERASE"/>
    <property type="match status" value="1"/>
</dbReference>
<accession>A0A1G1KTR0</accession>
<evidence type="ECO:0000259" key="9">
    <source>
        <dbReference type="Pfam" id="PF00483"/>
    </source>
</evidence>
<comment type="similarity">
    <text evidence="2">Belongs to the glucose-1-phosphate thymidylyltransferase family.</text>
</comment>
<evidence type="ECO:0000256" key="2">
    <source>
        <dbReference type="ARBA" id="ARBA00010480"/>
    </source>
</evidence>
<evidence type="ECO:0000313" key="10">
    <source>
        <dbReference type="EMBL" id="OGW96354.1"/>
    </source>
</evidence>
<keyword evidence="7" id="KW-0460">Magnesium</keyword>
<name>A0A1G1KTR0_9BACT</name>
<dbReference type="EMBL" id="MHFR01000051">
    <property type="protein sequence ID" value="OGW96354.1"/>
    <property type="molecule type" value="Genomic_DNA"/>
</dbReference>
<dbReference type="Gene3D" id="3.90.550.10">
    <property type="entry name" value="Spore Coat Polysaccharide Biosynthesis Protein SpsA, Chain A"/>
    <property type="match status" value="1"/>
</dbReference>
<reference evidence="10 11" key="1">
    <citation type="journal article" date="2016" name="Nat. Commun.">
        <title>Thousands of microbial genomes shed light on interconnected biogeochemical processes in an aquifer system.</title>
        <authorList>
            <person name="Anantharaman K."/>
            <person name="Brown C.T."/>
            <person name="Hug L.A."/>
            <person name="Sharon I."/>
            <person name="Castelle C.J."/>
            <person name="Probst A.J."/>
            <person name="Thomas B.C."/>
            <person name="Singh A."/>
            <person name="Wilkins M.J."/>
            <person name="Karaoz U."/>
            <person name="Brodie E.L."/>
            <person name="Williams K.H."/>
            <person name="Hubbard S.S."/>
            <person name="Banfield J.F."/>
        </authorList>
    </citation>
    <scope>NUCLEOTIDE SEQUENCE [LARGE SCALE GENOMIC DNA]</scope>
</reference>
<comment type="caution">
    <text evidence="10">The sequence shown here is derived from an EMBL/GenBank/DDBJ whole genome shotgun (WGS) entry which is preliminary data.</text>
</comment>
<evidence type="ECO:0000256" key="8">
    <source>
        <dbReference type="ARBA" id="ARBA00049336"/>
    </source>
</evidence>
<evidence type="ECO:0000256" key="5">
    <source>
        <dbReference type="ARBA" id="ARBA00022695"/>
    </source>
</evidence>
<keyword evidence="5" id="KW-0548">Nucleotidyltransferase</keyword>
<evidence type="ECO:0000256" key="6">
    <source>
        <dbReference type="ARBA" id="ARBA00022723"/>
    </source>
</evidence>
<evidence type="ECO:0000256" key="3">
    <source>
        <dbReference type="ARBA" id="ARBA00012461"/>
    </source>
</evidence>
<comment type="cofactor">
    <cofactor evidence="1">
        <name>Mg(2+)</name>
        <dbReference type="ChEBI" id="CHEBI:18420"/>
    </cofactor>
</comment>
<dbReference type="Proteomes" id="UP000178187">
    <property type="component" value="Unassembled WGS sequence"/>
</dbReference>
<dbReference type="InterPro" id="IPR005907">
    <property type="entry name" value="G1P_thy_trans_s"/>
</dbReference>
<proteinExistence type="inferred from homology"/>
<keyword evidence="10" id="KW-0946">Virion</keyword>
<dbReference type="GO" id="GO:0008879">
    <property type="term" value="F:glucose-1-phosphate thymidylyltransferase activity"/>
    <property type="evidence" value="ECO:0007669"/>
    <property type="project" value="UniProtKB-EC"/>
</dbReference>
<dbReference type="SUPFAM" id="SSF53448">
    <property type="entry name" value="Nucleotide-diphospho-sugar transferases"/>
    <property type="match status" value="1"/>
</dbReference>
<dbReference type="InterPro" id="IPR029044">
    <property type="entry name" value="Nucleotide-diphossugar_trans"/>
</dbReference>
<organism evidence="10 11">
    <name type="scientific">Candidatus Danuiimicrobium aquiferis</name>
    <dbReference type="NCBI Taxonomy" id="1801832"/>
    <lineage>
        <taxon>Bacteria</taxon>
        <taxon>Pseudomonadati</taxon>
        <taxon>Candidatus Omnitrophota</taxon>
        <taxon>Candidatus Danuiimicrobium</taxon>
    </lineage>
</organism>
<dbReference type="PANTHER" id="PTHR43532:SF1">
    <property type="entry name" value="GLUCOSE-1-PHOSPHATE THYMIDYLYLTRANSFERASE 1"/>
    <property type="match status" value="1"/>
</dbReference>
<keyword evidence="6" id="KW-0479">Metal-binding</keyword>
<dbReference type="InterPro" id="IPR005835">
    <property type="entry name" value="NTP_transferase_dom"/>
</dbReference>
<dbReference type="Pfam" id="PF00483">
    <property type="entry name" value="NTP_transferase"/>
    <property type="match status" value="1"/>
</dbReference>
<keyword evidence="4" id="KW-0808">Transferase</keyword>
<dbReference type="EC" id="2.7.7.24" evidence="3"/>
<keyword evidence="10" id="KW-0167">Capsid protein</keyword>
<evidence type="ECO:0000256" key="1">
    <source>
        <dbReference type="ARBA" id="ARBA00001946"/>
    </source>
</evidence>